<accession>A0AAE0KVX3</accession>
<dbReference type="Proteomes" id="UP001190700">
    <property type="component" value="Unassembled WGS sequence"/>
</dbReference>
<sequence>MGQVAQIAVHKLLANNPNVVASTVSRKGFHGTHTNSKTHSVRSFASASSLPGQVSRALRWDGQSNENYASRKRHIAASSAREELTTPPSEEQPGATTWEIVVKVIVFILPATANMLLGPVLSMIDTIFVGRANLLELAALGPATTVSDITAYLFSWLGVGTITFLAQATSLGNQDEVDRYTRTALYLAVTCGFGDLPTHSPAAIDFHTALTPSPAPLLAMAVSDTKAPLALLTKPAWCANALHCSALSEPAMTGLSFKGQQPQLAPL</sequence>
<dbReference type="GO" id="GO:0042910">
    <property type="term" value="F:xenobiotic transmembrane transporter activity"/>
    <property type="evidence" value="ECO:0007669"/>
    <property type="project" value="InterPro"/>
</dbReference>
<proteinExistence type="inferred from homology"/>
<reference evidence="6 7" key="1">
    <citation type="journal article" date="2015" name="Genome Biol. Evol.">
        <title>Comparative Genomics of a Bacterivorous Green Alga Reveals Evolutionary Causalities and Consequences of Phago-Mixotrophic Mode of Nutrition.</title>
        <authorList>
            <person name="Burns J.A."/>
            <person name="Paasch A."/>
            <person name="Narechania A."/>
            <person name="Kim E."/>
        </authorList>
    </citation>
    <scope>NUCLEOTIDE SEQUENCE [LARGE SCALE GENOMIC DNA]</scope>
    <source>
        <strain evidence="6 7">PLY_AMNH</strain>
    </source>
</reference>
<evidence type="ECO:0000256" key="4">
    <source>
        <dbReference type="ARBA" id="ARBA00022989"/>
    </source>
</evidence>
<protein>
    <recommendedName>
        <fullName evidence="8">Protein DETOXIFICATION</fullName>
    </recommendedName>
</protein>
<comment type="similarity">
    <text evidence="2">Belongs to the multi antimicrobial extrusion (MATE) (TC 2.A.66.1) family.</text>
</comment>
<evidence type="ECO:0000256" key="3">
    <source>
        <dbReference type="ARBA" id="ARBA00022692"/>
    </source>
</evidence>
<evidence type="ECO:0000256" key="1">
    <source>
        <dbReference type="ARBA" id="ARBA00004141"/>
    </source>
</evidence>
<dbReference type="PANTHER" id="PTHR42893">
    <property type="entry name" value="PROTEIN DETOXIFICATION 44, CHLOROPLASTIC-RELATED"/>
    <property type="match status" value="1"/>
</dbReference>
<organism evidence="6 7">
    <name type="scientific">Cymbomonas tetramitiformis</name>
    <dbReference type="NCBI Taxonomy" id="36881"/>
    <lineage>
        <taxon>Eukaryota</taxon>
        <taxon>Viridiplantae</taxon>
        <taxon>Chlorophyta</taxon>
        <taxon>Pyramimonadophyceae</taxon>
        <taxon>Pyramimonadales</taxon>
        <taxon>Pyramimonadaceae</taxon>
        <taxon>Cymbomonas</taxon>
    </lineage>
</organism>
<dbReference type="GO" id="GO:0015297">
    <property type="term" value="F:antiporter activity"/>
    <property type="evidence" value="ECO:0007669"/>
    <property type="project" value="InterPro"/>
</dbReference>
<dbReference type="Pfam" id="PF01554">
    <property type="entry name" value="MatE"/>
    <property type="match status" value="1"/>
</dbReference>
<dbReference type="PANTHER" id="PTHR42893:SF9">
    <property type="entry name" value="PROTEIN DETOXIFICATION 46, CHLOROPLASTIC"/>
    <property type="match status" value="1"/>
</dbReference>
<evidence type="ECO:0000313" key="6">
    <source>
        <dbReference type="EMBL" id="KAK3262444.1"/>
    </source>
</evidence>
<dbReference type="InterPro" id="IPR002528">
    <property type="entry name" value="MATE_fam"/>
</dbReference>
<keyword evidence="3" id="KW-0812">Transmembrane</keyword>
<comment type="caution">
    <text evidence="6">The sequence shown here is derived from an EMBL/GenBank/DDBJ whole genome shotgun (WGS) entry which is preliminary data.</text>
</comment>
<keyword evidence="7" id="KW-1185">Reference proteome</keyword>
<evidence type="ECO:0000313" key="7">
    <source>
        <dbReference type="Proteomes" id="UP001190700"/>
    </source>
</evidence>
<name>A0AAE0KVX3_9CHLO</name>
<comment type="subcellular location">
    <subcellularLocation>
        <location evidence="1">Membrane</location>
        <topology evidence="1">Multi-pass membrane protein</topology>
    </subcellularLocation>
</comment>
<gene>
    <name evidence="6" type="ORF">CYMTET_28703</name>
</gene>
<keyword evidence="5" id="KW-0472">Membrane</keyword>
<keyword evidence="4" id="KW-1133">Transmembrane helix</keyword>
<dbReference type="GO" id="GO:0016020">
    <property type="term" value="C:membrane"/>
    <property type="evidence" value="ECO:0007669"/>
    <property type="project" value="UniProtKB-SubCell"/>
</dbReference>
<dbReference type="AlphaFoldDB" id="A0AAE0KVX3"/>
<evidence type="ECO:0000256" key="5">
    <source>
        <dbReference type="ARBA" id="ARBA00023136"/>
    </source>
</evidence>
<dbReference type="EMBL" id="LGRX02016192">
    <property type="protein sequence ID" value="KAK3262444.1"/>
    <property type="molecule type" value="Genomic_DNA"/>
</dbReference>
<feature type="non-terminal residue" evidence="6">
    <location>
        <position position="267"/>
    </location>
</feature>
<dbReference type="InterPro" id="IPR044644">
    <property type="entry name" value="DinF-like"/>
</dbReference>
<evidence type="ECO:0000256" key="2">
    <source>
        <dbReference type="ARBA" id="ARBA00010199"/>
    </source>
</evidence>
<evidence type="ECO:0008006" key="8">
    <source>
        <dbReference type="Google" id="ProtNLM"/>
    </source>
</evidence>